<organism evidence="1 2">
    <name type="scientific">Bacillus fungorum</name>
    <dbReference type="NCBI Taxonomy" id="2039284"/>
    <lineage>
        <taxon>Bacteria</taxon>
        <taxon>Bacillati</taxon>
        <taxon>Bacillota</taxon>
        <taxon>Bacilli</taxon>
        <taxon>Bacillales</taxon>
        <taxon>Bacillaceae</taxon>
        <taxon>Bacillus</taxon>
    </lineage>
</organism>
<reference evidence="1 2" key="1">
    <citation type="submission" date="2017-09" db="EMBL/GenBank/DDBJ databases">
        <title>Biocontrol bacteria screening and application from spent mushroom substrate.</title>
        <authorList>
            <person name="Sun X."/>
        </authorList>
    </citation>
    <scope>NUCLEOTIDE SEQUENCE [LARGE SCALE GENOMIC DNA]</scope>
    <source>
        <strain evidence="1 2">100374</strain>
    </source>
</reference>
<comment type="caution">
    <text evidence="1">The sequence shown here is derived from an EMBL/GenBank/DDBJ whole genome shotgun (WGS) entry which is preliminary data.</text>
</comment>
<protein>
    <recommendedName>
        <fullName evidence="3">DAC domain-containing protein</fullName>
    </recommendedName>
</protein>
<dbReference type="AlphaFoldDB" id="A0A2G6QFH5"/>
<dbReference type="RefSeq" id="WP_099684107.1">
    <property type="nucleotide sequence ID" value="NZ_NWUW01000005.1"/>
</dbReference>
<name>A0A2G6QFH5_9BACI</name>
<sequence>MIETRLHYDSVREKVETIFKLENILVSERFLTNFLNILSRLCNYEEEGKKIRPRIIITNNIDEAIETVPNSYIVKTKTGSLDGIDMEKILKSLIPFCNNGWHVFVNIEEHEIQYGIIRSFSGPIGVSFSRNLLSIEDTDFIDFGVIDIEVISNFELNICGIRKHNLMIDFRLVDHGQETNAIFNNMIDDITADIPSLNKGFIEKAITNLLSIIPYKVHGTICVVVDSDYIFPNDFLSDGTWFTNPIDLGEKIIDTAMNIKDIASSEAYYGLSGLFLEMLNVDGITIIDSSARVRGFNIFVKKQPLTQDDIPAEGGARKRAAHTVLASQDPKIKGVYFLSQDGNTFYKRMGDLLG</sequence>
<keyword evidence="2" id="KW-1185">Reference proteome</keyword>
<evidence type="ECO:0008006" key="3">
    <source>
        <dbReference type="Google" id="ProtNLM"/>
    </source>
</evidence>
<evidence type="ECO:0000313" key="1">
    <source>
        <dbReference type="EMBL" id="PIE95578.1"/>
    </source>
</evidence>
<dbReference type="EMBL" id="NWUW01000005">
    <property type="protein sequence ID" value="PIE95578.1"/>
    <property type="molecule type" value="Genomic_DNA"/>
</dbReference>
<evidence type="ECO:0000313" key="2">
    <source>
        <dbReference type="Proteomes" id="UP000228484"/>
    </source>
</evidence>
<accession>A0A2G6QFH5</accession>
<dbReference type="Proteomes" id="UP000228484">
    <property type="component" value="Unassembled WGS sequence"/>
</dbReference>
<proteinExistence type="predicted"/>
<gene>
    <name evidence="1" type="ORF">CO726_09760</name>
</gene>